<proteinExistence type="predicted"/>
<dbReference type="PANTHER" id="PTHR31569">
    <property type="entry name" value="SWIM-TYPE DOMAIN-CONTAINING PROTEIN"/>
    <property type="match status" value="1"/>
</dbReference>
<evidence type="ECO:0000259" key="1">
    <source>
        <dbReference type="Pfam" id="PF21056"/>
    </source>
</evidence>
<reference evidence="2 3" key="1">
    <citation type="submission" date="2013-11" db="EMBL/GenBank/DDBJ databases">
        <title>The Genome Sequence of Phytophthora parasitica CJ05E6.</title>
        <authorList>
            <consortium name="The Broad Institute Genomics Platform"/>
            <person name="Russ C."/>
            <person name="Tyler B."/>
            <person name="Panabieres F."/>
            <person name="Shan W."/>
            <person name="Tripathy S."/>
            <person name="Grunwald N."/>
            <person name="Machado M."/>
            <person name="Johnson C.S."/>
            <person name="Arredondo F."/>
            <person name="Hong C."/>
            <person name="Coffey M."/>
            <person name="Young S.K."/>
            <person name="Zeng Q."/>
            <person name="Gargeya S."/>
            <person name="Fitzgerald M."/>
            <person name="Abouelleil A."/>
            <person name="Alvarado L."/>
            <person name="Chapman S.B."/>
            <person name="Gainer-Dewar J."/>
            <person name="Goldberg J."/>
            <person name="Griggs A."/>
            <person name="Gujja S."/>
            <person name="Hansen M."/>
            <person name="Howarth C."/>
            <person name="Imamovic A."/>
            <person name="Ireland A."/>
            <person name="Larimer J."/>
            <person name="McCowan C."/>
            <person name="Murphy C."/>
            <person name="Pearson M."/>
            <person name="Poon T.W."/>
            <person name="Priest M."/>
            <person name="Roberts A."/>
            <person name="Saif S."/>
            <person name="Shea T."/>
            <person name="Sykes S."/>
            <person name="Wortman J."/>
            <person name="Nusbaum C."/>
            <person name="Birren B."/>
        </authorList>
    </citation>
    <scope>NUCLEOTIDE SEQUENCE [LARGE SCALE GENOMIC DNA]</scope>
    <source>
        <strain evidence="2 3">CJ05E6</strain>
    </source>
</reference>
<feature type="domain" description="ZSWIM1/3 RNaseH-like" evidence="1">
    <location>
        <begin position="2"/>
        <end position="61"/>
    </location>
</feature>
<name>W2J0T8_PHYNI</name>
<dbReference type="Pfam" id="PF21056">
    <property type="entry name" value="ZSWIM1-3_RNaseH-like"/>
    <property type="match status" value="1"/>
</dbReference>
<dbReference type="EMBL" id="KI673154">
    <property type="protein sequence ID" value="ETL39233.1"/>
    <property type="molecule type" value="Genomic_DNA"/>
</dbReference>
<dbReference type="VEuPathDB" id="FungiDB:PPTG_13385"/>
<organism evidence="2 3">
    <name type="scientific">Phytophthora nicotianae</name>
    <name type="common">Potato buckeye rot agent</name>
    <name type="synonym">Phytophthora parasitica</name>
    <dbReference type="NCBI Taxonomy" id="4792"/>
    <lineage>
        <taxon>Eukaryota</taxon>
        <taxon>Sar</taxon>
        <taxon>Stramenopiles</taxon>
        <taxon>Oomycota</taxon>
        <taxon>Peronosporomycetes</taxon>
        <taxon>Peronosporales</taxon>
        <taxon>Peronosporaceae</taxon>
        <taxon>Phytophthora</taxon>
    </lineage>
</organism>
<dbReference type="AlphaFoldDB" id="W2J0T8"/>
<accession>W2J0T8</accession>
<dbReference type="InterPro" id="IPR052579">
    <property type="entry name" value="Zinc_finger_SWIM"/>
</dbReference>
<dbReference type="PANTHER" id="PTHR31569:SF4">
    <property type="entry name" value="SWIM-TYPE DOMAIN-CONTAINING PROTEIN"/>
    <property type="match status" value="1"/>
</dbReference>
<gene>
    <name evidence="2" type="ORF">L916_09387</name>
</gene>
<dbReference type="Proteomes" id="UP000053864">
    <property type="component" value="Unassembled WGS sequence"/>
</dbReference>
<dbReference type="InterPro" id="IPR048324">
    <property type="entry name" value="ZSWIM1-3_RNaseH-like"/>
</dbReference>
<sequence length="129" mass="15054">MKGQYVQHALVENESHACMKDAIGAFKENNPTWDAIRAIMVDKDFGEISLLKREFPLARVLICHFHLKKYLRTEMAKSVYGGRNAVDLDRVEDAVDLMVKSQDGREYNRGLRYMYYILWYARRLFAAST</sequence>
<evidence type="ECO:0000313" key="3">
    <source>
        <dbReference type="Proteomes" id="UP000053864"/>
    </source>
</evidence>
<evidence type="ECO:0000313" key="2">
    <source>
        <dbReference type="EMBL" id="ETL39233.1"/>
    </source>
</evidence>
<protein>
    <recommendedName>
        <fullName evidence="1">ZSWIM1/3 RNaseH-like domain-containing protein</fullName>
    </recommendedName>
</protein>